<reference evidence="1" key="1">
    <citation type="submission" date="2016-05" db="EMBL/GenBank/DDBJ databases">
        <authorList>
            <person name="Lavstsen T."/>
            <person name="Jespersen J.S."/>
        </authorList>
    </citation>
    <scope>NUCLEOTIDE SEQUENCE [LARGE SCALE GENOMIC DNA]</scope>
</reference>
<dbReference type="EMBL" id="FLQW01002415">
    <property type="protein sequence ID" value="SBS93215.1"/>
    <property type="molecule type" value="Genomic_DNA"/>
</dbReference>
<dbReference type="AlphaFoldDB" id="A0A1A8WJV1"/>
<reference evidence="2 4" key="3">
    <citation type="submission" date="2016-06" db="EMBL/GenBank/DDBJ databases">
        <authorList>
            <consortium name="Pathogen Informatics"/>
        </authorList>
    </citation>
    <scope>NUCLEOTIDE SEQUENCE [LARGE SCALE GENOMIC DNA]</scope>
</reference>
<keyword evidence="4" id="KW-1185">Reference proteome</keyword>
<sequence length="155" mass="18047">MGRYTYIVRPITTIRRSEGYTKTSEQGISLTDENLKKSFEKISTGTPPRAKINNILNFLVNSKMLNSNWSKLEIIDELYRRKVDKKLSFHLNVLYGLGSKGIHLNKKGIISPILFLPLLDYHQFQCIVQIMKIADKEKQLGVHEQNEFIENFFKK</sequence>
<evidence type="ECO:0000313" key="2">
    <source>
        <dbReference type="EMBL" id="SBT86190.1"/>
    </source>
</evidence>
<dbReference type="Proteomes" id="UP000219813">
    <property type="component" value="Chromosome 3"/>
</dbReference>
<evidence type="ECO:0000313" key="3">
    <source>
        <dbReference type="Proteomes" id="UP000078597"/>
    </source>
</evidence>
<proteinExistence type="predicted"/>
<dbReference type="KEGG" id="pmal:PMUG01_03014200"/>
<dbReference type="OrthoDB" id="390282at2759"/>
<organism evidence="1 3">
    <name type="scientific">Plasmodium malariae</name>
    <dbReference type="NCBI Taxonomy" id="5858"/>
    <lineage>
        <taxon>Eukaryota</taxon>
        <taxon>Sar</taxon>
        <taxon>Alveolata</taxon>
        <taxon>Apicomplexa</taxon>
        <taxon>Aconoidasida</taxon>
        <taxon>Haemosporida</taxon>
        <taxon>Plasmodiidae</taxon>
        <taxon>Plasmodium</taxon>
        <taxon>Plasmodium (Plasmodium)</taxon>
    </lineage>
</organism>
<dbReference type="RefSeq" id="XP_028859362.1">
    <property type="nucleotide sequence ID" value="XM_029008768.1"/>
</dbReference>
<accession>A0A1A8WJV1</accession>
<dbReference type="GeneID" id="39866706"/>
<evidence type="ECO:0000313" key="1">
    <source>
        <dbReference type="EMBL" id="SBS93215.1"/>
    </source>
</evidence>
<gene>
    <name evidence="2" type="primary">PmUG01_03014200</name>
    <name evidence="1" type="ORF">PMALA_038880</name>
    <name evidence="2" type="ORF">PMUG01_03014200</name>
</gene>
<reference evidence="3" key="2">
    <citation type="submission" date="2016-05" db="EMBL/GenBank/DDBJ databases">
        <authorList>
            <person name="Naeem Raeece"/>
        </authorList>
    </citation>
    <scope>NUCLEOTIDE SEQUENCE [LARGE SCALE GENOMIC DNA]</scope>
</reference>
<dbReference type="EMBL" id="LT594624">
    <property type="protein sequence ID" value="SBT86190.1"/>
    <property type="molecule type" value="Genomic_DNA"/>
</dbReference>
<dbReference type="VEuPathDB" id="PlasmoDB:PmUG01_03014200"/>
<evidence type="ECO:0000313" key="4">
    <source>
        <dbReference type="Proteomes" id="UP000219813"/>
    </source>
</evidence>
<dbReference type="Proteomes" id="UP000078597">
    <property type="component" value="Unassembled WGS sequence"/>
</dbReference>
<dbReference type="OMA" id="QFAYIVQ"/>
<protein>
    <submittedName>
        <fullName evidence="1">Uncharacterized protein</fullName>
    </submittedName>
</protein>
<name>A0A1A8WJV1_PLAMA</name>